<name>F4QMA0_9CAUL</name>
<evidence type="ECO:0000313" key="3">
    <source>
        <dbReference type="Proteomes" id="UP000006512"/>
    </source>
</evidence>
<dbReference type="AlphaFoldDB" id="F4QMA0"/>
<keyword evidence="3" id="KW-1185">Reference proteome</keyword>
<organism evidence="2 3">
    <name type="scientific">Asticcacaulis biprosthecium C19</name>
    <dbReference type="NCBI Taxonomy" id="715226"/>
    <lineage>
        <taxon>Bacteria</taxon>
        <taxon>Pseudomonadati</taxon>
        <taxon>Pseudomonadota</taxon>
        <taxon>Alphaproteobacteria</taxon>
        <taxon>Caulobacterales</taxon>
        <taxon>Caulobacteraceae</taxon>
        <taxon>Asticcacaulis</taxon>
    </lineage>
</organism>
<dbReference type="Proteomes" id="UP000006512">
    <property type="component" value="Unassembled WGS sequence"/>
</dbReference>
<reference evidence="3" key="1">
    <citation type="submission" date="2011-03" db="EMBL/GenBank/DDBJ databases">
        <title>Draft genome sequence of Brevundimonas diminuta.</title>
        <authorList>
            <person name="Brown P.J.B."/>
            <person name="Buechlein A."/>
            <person name="Hemmerich C."/>
            <person name="Brun Y.V."/>
        </authorList>
    </citation>
    <scope>NUCLEOTIDE SEQUENCE [LARGE SCALE GENOMIC DNA]</scope>
    <source>
        <strain evidence="3">C19</strain>
    </source>
</reference>
<gene>
    <name evidence="2" type="ORF">ABI_27560</name>
</gene>
<feature type="transmembrane region" description="Helical" evidence="1">
    <location>
        <begin position="12"/>
        <end position="30"/>
    </location>
</feature>
<evidence type="ECO:0000256" key="1">
    <source>
        <dbReference type="SAM" id="Phobius"/>
    </source>
</evidence>
<dbReference type="EMBL" id="GL883078">
    <property type="protein sequence ID" value="EGF91341.1"/>
    <property type="molecule type" value="Genomic_DNA"/>
</dbReference>
<dbReference type="HOGENOM" id="CLU_3339387_0_0_5"/>
<keyword evidence="1" id="KW-0812">Transmembrane</keyword>
<keyword evidence="1" id="KW-0472">Membrane</keyword>
<keyword evidence="1" id="KW-1133">Transmembrane helix</keyword>
<protein>
    <submittedName>
        <fullName evidence="2">Putative membrane protein</fullName>
    </submittedName>
</protein>
<proteinExistence type="predicted"/>
<evidence type="ECO:0000313" key="2">
    <source>
        <dbReference type="EMBL" id="EGF91341.1"/>
    </source>
</evidence>
<sequence length="37" mass="4389">MNLPWQQIITDPWLIVMVALFVALGGWMLYQKWRGGR</sequence>
<accession>F4QMA0</accession>